<keyword evidence="3" id="KW-1185">Reference proteome</keyword>
<dbReference type="AlphaFoldDB" id="A0A857J6H4"/>
<protein>
    <submittedName>
        <fullName evidence="2">Glycosyltransferase</fullName>
    </submittedName>
</protein>
<dbReference type="EMBL" id="CP047650">
    <property type="protein sequence ID" value="QHI98621.1"/>
    <property type="molecule type" value="Genomic_DNA"/>
</dbReference>
<evidence type="ECO:0000259" key="1">
    <source>
        <dbReference type="Pfam" id="PF13524"/>
    </source>
</evidence>
<accession>A0A857J6H4</accession>
<feature type="domain" description="Spore protein YkvP/CgeB glycosyl transferase-like" evidence="1">
    <location>
        <begin position="209"/>
        <end position="360"/>
    </location>
</feature>
<reference evidence="2 3" key="1">
    <citation type="submission" date="2020-01" db="EMBL/GenBank/DDBJ databases">
        <title>Genome sequencing of strain KACC 21265.</title>
        <authorList>
            <person name="Heo J."/>
            <person name="Kim S.-J."/>
            <person name="Kim J.-S."/>
            <person name="Hong S.-B."/>
            <person name="Kwon S.-W."/>
        </authorList>
    </citation>
    <scope>NUCLEOTIDE SEQUENCE [LARGE SCALE GENOMIC DNA]</scope>
    <source>
        <strain evidence="2 3">KACC 21265</strain>
    </source>
</reference>
<dbReference type="SUPFAM" id="SSF53756">
    <property type="entry name" value="UDP-Glycosyltransferase/glycogen phosphorylase"/>
    <property type="match status" value="1"/>
</dbReference>
<proteinExistence type="predicted"/>
<sequence length="380" mass="41343">MTKFSRERSRLRALLEAMGWAWGMLGLVIRRAIGPRKALVAFSAAGSGTGWGGDLRSTAMSAALGRMGWETCVFHPKIGARTRKLLARLLGVDIVFLQQTRSRHNDPALYSPVPCVLDVDDADIINPTQTQRIGAVAKGCVGVVAGSRYNAKLFAPWNSTIRVIWTGTYLRQVEGAKPNGQRARVVAWAPSDPFGYPAERQFIQKVVAAFPANANIEFRIYGVPEARSRELLDAFAPFDPHGFVRTMPFMPYSKFVDTLGEVAVGLQPICAEHEYSLGKSFGKVLAYLAADVAIVAADAIDHPLFFKDGVNGRLLPLDAQAWCDAAMALLDEPARRQEIVNAARASFLARLTTEAAAAQLAPLLSATLAKKPWPPMPRAT</sequence>
<dbReference type="Proteomes" id="UP000464787">
    <property type="component" value="Chromosome"/>
</dbReference>
<dbReference type="InterPro" id="IPR055259">
    <property type="entry name" value="YkvP/CgeB_Glyco_trans-like"/>
</dbReference>
<dbReference type="Gene3D" id="3.40.50.2000">
    <property type="entry name" value="Glycogen Phosphorylase B"/>
    <property type="match status" value="1"/>
</dbReference>
<dbReference type="KEGG" id="xyk:GT347_11795"/>
<evidence type="ECO:0000313" key="3">
    <source>
        <dbReference type="Proteomes" id="UP000464787"/>
    </source>
</evidence>
<dbReference type="Pfam" id="PF13524">
    <property type="entry name" value="Glyco_trans_1_2"/>
    <property type="match status" value="1"/>
</dbReference>
<keyword evidence="2" id="KW-0808">Transferase</keyword>
<dbReference type="RefSeq" id="WP_160552138.1">
    <property type="nucleotide sequence ID" value="NZ_CP047650.1"/>
</dbReference>
<evidence type="ECO:0000313" key="2">
    <source>
        <dbReference type="EMBL" id="QHI98621.1"/>
    </source>
</evidence>
<dbReference type="GO" id="GO:0016740">
    <property type="term" value="F:transferase activity"/>
    <property type="evidence" value="ECO:0007669"/>
    <property type="project" value="UniProtKB-KW"/>
</dbReference>
<organism evidence="2 3">
    <name type="scientific">Xylophilus rhododendri</name>
    <dbReference type="NCBI Taxonomy" id="2697032"/>
    <lineage>
        <taxon>Bacteria</taxon>
        <taxon>Pseudomonadati</taxon>
        <taxon>Pseudomonadota</taxon>
        <taxon>Betaproteobacteria</taxon>
        <taxon>Burkholderiales</taxon>
        <taxon>Xylophilus</taxon>
    </lineage>
</organism>
<gene>
    <name evidence="2" type="ORF">GT347_11795</name>
</gene>
<name>A0A857J6H4_9BURK</name>